<accession>A0AAD7WCR1</accession>
<sequence length="71" mass="8192">MPIIKEHVSQRAQQRIYNRLAHQRSVQPGSPEKAARDLVNYGQKLMPQKLQQTKELMEQHTCSPSNQVTPL</sequence>
<reference evidence="1" key="1">
    <citation type="journal article" date="2023" name="Science">
        <title>Genome structures resolve the early diversification of teleost fishes.</title>
        <authorList>
            <person name="Parey E."/>
            <person name="Louis A."/>
            <person name="Montfort J."/>
            <person name="Bouchez O."/>
            <person name="Roques C."/>
            <person name="Iampietro C."/>
            <person name="Lluch J."/>
            <person name="Castinel A."/>
            <person name="Donnadieu C."/>
            <person name="Desvignes T."/>
            <person name="Floi Bucao C."/>
            <person name="Jouanno E."/>
            <person name="Wen M."/>
            <person name="Mejri S."/>
            <person name="Dirks R."/>
            <person name="Jansen H."/>
            <person name="Henkel C."/>
            <person name="Chen W.J."/>
            <person name="Zahm M."/>
            <person name="Cabau C."/>
            <person name="Klopp C."/>
            <person name="Thompson A.W."/>
            <person name="Robinson-Rechavi M."/>
            <person name="Braasch I."/>
            <person name="Lecointre G."/>
            <person name="Bobe J."/>
            <person name="Postlethwait J.H."/>
            <person name="Berthelot C."/>
            <person name="Roest Crollius H."/>
            <person name="Guiguen Y."/>
        </authorList>
    </citation>
    <scope>NUCLEOTIDE SEQUENCE</scope>
    <source>
        <strain evidence="1">NC1722</strain>
    </source>
</reference>
<proteinExistence type="predicted"/>
<organism evidence="1 2">
    <name type="scientific">Aldrovandia affinis</name>
    <dbReference type="NCBI Taxonomy" id="143900"/>
    <lineage>
        <taxon>Eukaryota</taxon>
        <taxon>Metazoa</taxon>
        <taxon>Chordata</taxon>
        <taxon>Craniata</taxon>
        <taxon>Vertebrata</taxon>
        <taxon>Euteleostomi</taxon>
        <taxon>Actinopterygii</taxon>
        <taxon>Neopterygii</taxon>
        <taxon>Teleostei</taxon>
        <taxon>Notacanthiformes</taxon>
        <taxon>Halosauridae</taxon>
        <taxon>Aldrovandia</taxon>
    </lineage>
</organism>
<keyword evidence="2" id="KW-1185">Reference proteome</keyword>
<comment type="caution">
    <text evidence="1">The sequence shown here is derived from an EMBL/GenBank/DDBJ whole genome shotgun (WGS) entry which is preliminary data.</text>
</comment>
<dbReference type="EMBL" id="JAINUG010000151">
    <property type="protein sequence ID" value="KAJ8391918.1"/>
    <property type="molecule type" value="Genomic_DNA"/>
</dbReference>
<dbReference type="Proteomes" id="UP001221898">
    <property type="component" value="Unassembled WGS sequence"/>
</dbReference>
<protein>
    <submittedName>
        <fullName evidence="1">Uncharacterized protein</fullName>
    </submittedName>
</protein>
<evidence type="ECO:0000313" key="1">
    <source>
        <dbReference type="EMBL" id="KAJ8391918.1"/>
    </source>
</evidence>
<gene>
    <name evidence="1" type="ORF">AAFF_G00083890</name>
</gene>
<name>A0AAD7WCR1_9TELE</name>
<evidence type="ECO:0000313" key="2">
    <source>
        <dbReference type="Proteomes" id="UP001221898"/>
    </source>
</evidence>
<dbReference type="AlphaFoldDB" id="A0AAD7WCR1"/>